<proteinExistence type="predicted"/>
<dbReference type="Gramene" id="rna20907">
    <property type="protein sequence ID" value="RHN58946.1"/>
    <property type="gene ID" value="gene20907"/>
</dbReference>
<keyword evidence="1" id="KW-1133">Transmembrane helix</keyword>
<dbReference type="Pfam" id="PF07127">
    <property type="entry name" value="Nodulin_late"/>
    <property type="match status" value="1"/>
</dbReference>
<dbReference type="AlphaFoldDB" id="A0A396I014"/>
<dbReference type="EMBL" id="PSQE01000004">
    <property type="protein sequence ID" value="RHN58946.1"/>
    <property type="molecule type" value="Genomic_DNA"/>
</dbReference>
<organism evidence="3">
    <name type="scientific">Medicago truncatula</name>
    <name type="common">Barrel medic</name>
    <name type="synonym">Medicago tribuloides</name>
    <dbReference type="NCBI Taxonomy" id="3880"/>
    <lineage>
        <taxon>Eukaryota</taxon>
        <taxon>Viridiplantae</taxon>
        <taxon>Streptophyta</taxon>
        <taxon>Embryophyta</taxon>
        <taxon>Tracheophyta</taxon>
        <taxon>Spermatophyta</taxon>
        <taxon>Magnoliopsida</taxon>
        <taxon>eudicotyledons</taxon>
        <taxon>Gunneridae</taxon>
        <taxon>Pentapetalae</taxon>
        <taxon>rosids</taxon>
        <taxon>fabids</taxon>
        <taxon>Fabales</taxon>
        <taxon>Fabaceae</taxon>
        <taxon>Papilionoideae</taxon>
        <taxon>50 kb inversion clade</taxon>
        <taxon>NPAAA clade</taxon>
        <taxon>Hologalegina</taxon>
        <taxon>IRL clade</taxon>
        <taxon>Trifolieae</taxon>
        <taxon>Medicago</taxon>
    </lineage>
</organism>
<sequence>MQIGKNMAETPKLVYVLVLFLFIFLSIIVCNSSFLKFFDGRCETDKDCPKVPGANVRCRKGHCVQI</sequence>
<feature type="domain" description="Late nodulin" evidence="2">
    <location>
        <begin position="7"/>
        <end position="63"/>
    </location>
</feature>
<gene>
    <name evidence="3" type="ORF">MtrunA17_Chr4g0007861</name>
</gene>
<accession>A0A396I014</accession>
<evidence type="ECO:0000256" key="1">
    <source>
        <dbReference type="SAM" id="Phobius"/>
    </source>
</evidence>
<dbReference type="InterPro" id="IPR009810">
    <property type="entry name" value="Nodulin_late_dom"/>
</dbReference>
<keyword evidence="1" id="KW-0472">Membrane</keyword>
<evidence type="ECO:0000313" key="3">
    <source>
        <dbReference type="EMBL" id="RHN58946.1"/>
    </source>
</evidence>
<name>A0A396I014_MEDTR</name>
<reference evidence="3" key="1">
    <citation type="journal article" date="2018" name="Nat. Plants">
        <title>Whole-genome landscape of Medicago truncatula symbiotic genes.</title>
        <authorList>
            <person name="Pecrix Y."/>
            <person name="Gamas P."/>
            <person name="Carrere S."/>
        </authorList>
    </citation>
    <scope>NUCLEOTIDE SEQUENCE</scope>
    <source>
        <tissue evidence="3">Leaves</tissue>
    </source>
</reference>
<comment type="caution">
    <text evidence="3">The sequence shown here is derived from an EMBL/GenBank/DDBJ whole genome shotgun (WGS) entry which is preliminary data.</text>
</comment>
<keyword evidence="1" id="KW-0812">Transmembrane</keyword>
<feature type="transmembrane region" description="Helical" evidence="1">
    <location>
        <begin position="12"/>
        <end position="35"/>
    </location>
</feature>
<evidence type="ECO:0000259" key="2">
    <source>
        <dbReference type="Pfam" id="PF07127"/>
    </source>
</evidence>
<protein>
    <submittedName>
        <fullName evidence="3">Putative Late nodulin</fullName>
    </submittedName>
</protein>
<dbReference type="GO" id="GO:0046872">
    <property type="term" value="F:metal ion binding"/>
    <property type="evidence" value="ECO:0007669"/>
    <property type="project" value="InterPro"/>
</dbReference>
<dbReference type="Proteomes" id="UP000265566">
    <property type="component" value="Chromosome 4"/>
</dbReference>